<evidence type="ECO:0000313" key="4">
    <source>
        <dbReference type="Proteomes" id="UP000279194"/>
    </source>
</evidence>
<reference evidence="3 4" key="1">
    <citation type="submission" date="2018-10" db="EMBL/GenBank/DDBJ databases">
        <title>Streptococcus hillyeri sp. nov., isolated from equine tracheal sample.</title>
        <authorList>
            <person name="Macfadyen A.C."/>
            <person name="Waller A."/>
            <person name="Paterson G.K."/>
        </authorList>
    </citation>
    <scope>NUCLEOTIDE SEQUENCE [LARGE SCALE GENOMIC DNA]</scope>
    <source>
        <strain evidence="3 4">28462</strain>
    </source>
</reference>
<evidence type="ECO:0000259" key="2">
    <source>
        <dbReference type="Pfam" id="PF14133"/>
    </source>
</evidence>
<dbReference type="InterPro" id="IPR025389">
    <property type="entry name" value="DUF4300"/>
</dbReference>
<name>A0A3L9E032_9STRE</name>
<comment type="caution">
    <text evidence="3">The sequence shown here is derived from an EMBL/GenBank/DDBJ whole genome shotgun (WGS) entry which is preliminary data.</text>
</comment>
<feature type="domain" description="DUF4300" evidence="2">
    <location>
        <begin position="39"/>
        <end position="287"/>
    </location>
</feature>
<gene>
    <name evidence="3" type="ORF">EAF07_01075</name>
</gene>
<feature type="signal peptide" evidence="1">
    <location>
        <begin position="1"/>
        <end position="18"/>
    </location>
</feature>
<dbReference type="EMBL" id="RCVM01000001">
    <property type="protein sequence ID" value="RLY05319.1"/>
    <property type="molecule type" value="Genomic_DNA"/>
</dbReference>
<accession>A0A3L9E032</accession>
<dbReference type="Proteomes" id="UP000279194">
    <property type="component" value="Unassembled WGS sequence"/>
</dbReference>
<evidence type="ECO:0000256" key="1">
    <source>
        <dbReference type="SAM" id="SignalP"/>
    </source>
</evidence>
<dbReference type="AlphaFoldDB" id="A0A3L9E032"/>
<dbReference type="OrthoDB" id="3267930at2"/>
<feature type="chain" id="PRO_5039019355" evidence="1">
    <location>
        <begin position="19"/>
        <end position="291"/>
    </location>
</feature>
<dbReference type="RefSeq" id="WP_121834444.1">
    <property type="nucleotide sequence ID" value="NZ_CP163513.1"/>
</dbReference>
<keyword evidence="1" id="KW-0732">Signal</keyword>
<keyword evidence="4" id="KW-1185">Reference proteome</keyword>
<sequence>MKKFLTIGICALTTVFLAACQGQNDQFSELSETKTEIVYSNLLDTKTQESVEKVLAETLPQNNITQFIKQVTFYNQQIPTESLVQSGYGISKKLIPTYDIGAISDQWVEQFPLFPGYNCRLTTFQLLKSDIELTPMVKADDSLLFIEQEAMVDAPAIYQLSPEEQGRFKIIFGAVATENTTDTTVHIAKVQDYWRQQGVVFSNPKVKMISVWFHDQLDQAATKLFIGHVGVLVPEQQDYLFVEKISFEEPYQVLKFADKKAVYNYLMMKYDTDTSGSTQPFIMENDQPFEA</sequence>
<dbReference type="Pfam" id="PF14133">
    <property type="entry name" value="DUF4300"/>
    <property type="match status" value="1"/>
</dbReference>
<protein>
    <submittedName>
        <fullName evidence="3">DUF4300 family protein</fullName>
    </submittedName>
</protein>
<organism evidence="3 4">
    <name type="scientific">Streptococcus hillyeri</name>
    <dbReference type="NCBI Taxonomy" id="2282420"/>
    <lineage>
        <taxon>Bacteria</taxon>
        <taxon>Bacillati</taxon>
        <taxon>Bacillota</taxon>
        <taxon>Bacilli</taxon>
        <taxon>Lactobacillales</taxon>
        <taxon>Streptococcaceae</taxon>
        <taxon>Streptococcus</taxon>
    </lineage>
</organism>
<evidence type="ECO:0000313" key="3">
    <source>
        <dbReference type="EMBL" id="RLY05319.1"/>
    </source>
</evidence>
<proteinExistence type="predicted"/>
<dbReference type="PROSITE" id="PS51257">
    <property type="entry name" value="PROKAR_LIPOPROTEIN"/>
    <property type="match status" value="1"/>
</dbReference>